<dbReference type="SUPFAM" id="SSF48208">
    <property type="entry name" value="Six-hairpin glycosidases"/>
    <property type="match status" value="1"/>
</dbReference>
<sequence length="562" mass="63570">MRLMRLVFVPVLFFLLQCSAMADGPQSPAEIYGPLFEAVEMQRIFPDSKSFTDMLPKEAPDEIVALYKNESKQPGFTLHDFVLRHFYRDKRGLSPASSLKVASVAIPDVNGPGQVYERRAGASVCRHIDALWNVLRREPDDPDIEGSLLPLHYPYVVPGGRFGEIYYWDSYFTMQGLLASGRADLAQNLLRNLADLALRYGHVPNGNRSYYLGRSQPPFLAAMVELLVRIKGKNLYRDYLPALEREYAYWMSGADGLQPGMRSGRVVAMDDGSLLNRYWDDKNLPRDESYFEDVMTARHAKRAPEEVYRDLRAGAESGWDFSSRWLKDPADLSSIRTTAVVPIDLNSLLYQLEYTLATAYNYTHDNARAAAFRTLAETRKNAINNYLWDKKRAYFVDYLLDEGRQSQQLSAATVYPLYFNLATRQQALQVAEAVKRDLIKPYGVATTTVSTQQQWDSPVAWAPLQWLAAGGLEHYGQAALAREIAENWSRGAIDYYRKTGKLIEKYNAFEAGTILGRGEYKTQDGFGWTNGVLRAFLAQYPAITGDEPDCRNMSAPQPVSIP</sequence>
<dbReference type="Gene3D" id="1.50.10.10">
    <property type="match status" value="1"/>
</dbReference>
<protein>
    <submittedName>
        <fullName evidence="4">Alpha,alpha-trehalase</fullName>
        <ecNumber evidence="4">3.2.1.28</ecNumber>
    </submittedName>
</protein>
<reference evidence="4 5" key="1">
    <citation type="submission" date="2018-05" db="EMBL/GenBank/DDBJ databases">
        <title>Comparative genomic sequence analysis between strain HN4 and CCM 8460T (Falsochrobactrum ovis) will provide more evidence to prove that HN4 is a new species of Falsochrobactrum.</title>
        <authorList>
            <person name="Lyu W."/>
            <person name="Sun L."/>
            <person name="Yao L."/>
        </authorList>
    </citation>
    <scope>NUCLEOTIDE SEQUENCE [LARGE SCALE GENOMIC DNA]</scope>
    <source>
        <strain evidence="4 5">HN4</strain>
    </source>
</reference>
<dbReference type="PROSITE" id="PS00928">
    <property type="entry name" value="TREHALASE_2"/>
    <property type="match status" value="1"/>
</dbReference>
<keyword evidence="5" id="KW-1185">Reference proteome</keyword>
<gene>
    <name evidence="4" type="primary">treA</name>
    <name evidence="4" type="ORF">DKP76_14605</name>
</gene>
<evidence type="ECO:0000256" key="2">
    <source>
        <dbReference type="ARBA" id="ARBA00023295"/>
    </source>
</evidence>
<dbReference type="PANTHER" id="PTHR23403">
    <property type="entry name" value="TREHALASE"/>
    <property type="match status" value="1"/>
</dbReference>
<name>A0A316JDT5_9HYPH</name>
<dbReference type="EC" id="3.2.1.28" evidence="4"/>
<dbReference type="InterPro" id="IPR018232">
    <property type="entry name" value="Glyco_hydro_37_CS"/>
</dbReference>
<comment type="caution">
    <text evidence="4">The sequence shown here is derived from an EMBL/GenBank/DDBJ whole genome shotgun (WGS) entry which is preliminary data.</text>
</comment>
<dbReference type="GO" id="GO:0005993">
    <property type="term" value="P:trehalose catabolic process"/>
    <property type="evidence" value="ECO:0007669"/>
    <property type="project" value="TreeGrafter"/>
</dbReference>
<dbReference type="EMBL" id="QGDB01000005">
    <property type="protein sequence ID" value="PWL17243.1"/>
    <property type="molecule type" value="Genomic_DNA"/>
</dbReference>
<keyword evidence="3" id="KW-0732">Signal</keyword>
<dbReference type="InterPro" id="IPR008928">
    <property type="entry name" value="6-hairpin_glycosidase_sf"/>
</dbReference>
<keyword evidence="1 4" id="KW-0378">Hydrolase</keyword>
<dbReference type="AlphaFoldDB" id="A0A316JDT5"/>
<dbReference type="PANTHER" id="PTHR23403:SF1">
    <property type="entry name" value="TREHALASE"/>
    <property type="match status" value="1"/>
</dbReference>
<evidence type="ECO:0000313" key="4">
    <source>
        <dbReference type="EMBL" id="PWL17243.1"/>
    </source>
</evidence>
<dbReference type="NCBIfam" id="NF009774">
    <property type="entry name" value="PRK13271.1"/>
    <property type="match status" value="1"/>
</dbReference>
<dbReference type="PROSITE" id="PS00927">
    <property type="entry name" value="TREHALASE_1"/>
    <property type="match status" value="1"/>
</dbReference>
<evidence type="ECO:0000313" key="5">
    <source>
        <dbReference type="Proteomes" id="UP000245865"/>
    </source>
</evidence>
<dbReference type="InterPro" id="IPR012341">
    <property type="entry name" value="6hp_glycosidase-like_sf"/>
</dbReference>
<evidence type="ECO:0000256" key="1">
    <source>
        <dbReference type="ARBA" id="ARBA00022801"/>
    </source>
</evidence>
<accession>A0A316JDT5</accession>
<feature type="signal peptide" evidence="3">
    <location>
        <begin position="1"/>
        <end position="22"/>
    </location>
</feature>
<dbReference type="RefSeq" id="WP_109707520.1">
    <property type="nucleotide sequence ID" value="NZ_QGDB01000005.1"/>
</dbReference>
<dbReference type="Proteomes" id="UP000245865">
    <property type="component" value="Unassembled WGS sequence"/>
</dbReference>
<feature type="chain" id="PRO_5016255038" evidence="3">
    <location>
        <begin position="23"/>
        <end position="562"/>
    </location>
</feature>
<dbReference type="InterPro" id="IPR001661">
    <property type="entry name" value="Glyco_hydro_37"/>
</dbReference>
<proteinExistence type="predicted"/>
<dbReference type="OrthoDB" id="106887at2"/>
<organism evidence="4 5">
    <name type="scientific">Falsochrobactrum shanghaiense</name>
    <dbReference type="NCBI Taxonomy" id="2201899"/>
    <lineage>
        <taxon>Bacteria</taxon>
        <taxon>Pseudomonadati</taxon>
        <taxon>Pseudomonadota</taxon>
        <taxon>Alphaproteobacteria</taxon>
        <taxon>Hyphomicrobiales</taxon>
        <taxon>Brucellaceae</taxon>
        <taxon>Falsochrobactrum</taxon>
    </lineage>
</organism>
<evidence type="ECO:0000256" key="3">
    <source>
        <dbReference type="SAM" id="SignalP"/>
    </source>
</evidence>
<dbReference type="PRINTS" id="PR00744">
    <property type="entry name" value="GLHYDRLASE37"/>
</dbReference>
<dbReference type="Pfam" id="PF01204">
    <property type="entry name" value="Trehalase"/>
    <property type="match status" value="1"/>
</dbReference>
<keyword evidence="2 4" id="KW-0326">Glycosidase</keyword>
<dbReference type="GO" id="GO:0004555">
    <property type="term" value="F:alpha,alpha-trehalase activity"/>
    <property type="evidence" value="ECO:0007669"/>
    <property type="project" value="UniProtKB-EC"/>
</dbReference>
<dbReference type="NCBIfam" id="NF009773">
    <property type="entry name" value="PRK13270.1"/>
    <property type="match status" value="1"/>
</dbReference>